<protein>
    <submittedName>
        <fullName evidence="1">Uncharacterized protein</fullName>
    </submittedName>
</protein>
<gene>
    <name evidence="1" type="ORF">D4764_13G0011660</name>
</gene>
<dbReference type="Proteomes" id="UP000324091">
    <property type="component" value="Chromosome 13"/>
</dbReference>
<accession>A0A5C6P9N7</accession>
<organism evidence="1 2">
    <name type="scientific">Takifugu flavidus</name>
    <name type="common">sansaifugu</name>
    <dbReference type="NCBI Taxonomy" id="433684"/>
    <lineage>
        <taxon>Eukaryota</taxon>
        <taxon>Metazoa</taxon>
        <taxon>Chordata</taxon>
        <taxon>Craniata</taxon>
        <taxon>Vertebrata</taxon>
        <taxon>Euteleostomi</taxon>
        <taxon>Actinopterygii</taxon>
        <taxon>Neopterygii</taxon>
        <taxon>Teleostei</taxon>
        <taxon>Neoteleostei</taxon>
        <taxon>Acanthomorphata</taxon>
        <taxon>Eupercaria</taxon>
        <taxon>Tetraodontiformes</taxon>
        <taxon>Tetradontoidea</taxon>
        <taxon>Tetraodontidae</taxon>
        <taxon>Takifugu</taxon>
    </lineage>
</organism>
<proteinExistence type="predicted"/>
<dbReference type="AlphaFoldDB" id="A0A5C6P9N7"/>
<reference evidence="1 2" key="1">
    <citation type="submission" date="2019-04" db="EMBL/GenBank/DDBJ databases">
        <title>Chromosome genome assembly for Takifugu flavidus.</title>
        <authorList>
            <person name="Xiao S."/>
        </authorList>
    </citation>
    <scope>NUCLEOTIDE SEQUENCE [LARGE SCALE GENOMIC DNA]</scope>
    <source>
        <strain evidence="1">HTHZ2018</strain>
        <tissue evidence="1">Muscle</tissue>
    </source>
</reference>
<dbReference type="EMBL" id="RHFK02000005">
    <property type="protein sequence ID" value="TWW76504.1"/>
    <property type="molecule type" value="Genomic_DNA"/>
</dbReference>
<sequence>MSSILFLKIFPTLRSCKRKSLGKFRRWQIKQFALSGMRYSQLRGAPKGSLLGKFRRWLTHIKKKHPQETSAISDSVEVILNSLTFQFMDNRCSQLRSCKRKSFGEIQKMADEAVCALWNEVREWPSDRTMCKTACRRAW</sequence>
<evidence type="ECO:0000313" key="2">
    <source>
        <dbReference type="Proteomes" id="UP000324091"/>
    </source>
</evidence>
<comment type="caution">
    <text evidence="1">The sequence shown here is derived from an EMBL/GenBank/DDBJ whole genome shotgun (WGS) entry which is preliminary data.</text>
</comment>
<name>A0A5C6P9N7_9TELE</name>
<keyword evidence="2" id="KW-1185">Reference proteome</keyword>
<evidence type="ECO:0000313" key="1">
    <source>
        <dbReference type="EMBL" id="TWW76504.1"/>
    </source>
</evidence>